<dbReference type="Gene3D" id="3.40.50.12780">
    <property type="entry name" value="N-terminal domain of ligase-like"/>
    <property type="match status" value="1"/>
</dbReference>
<dbReference type="EMBL" id="JADGJD010000243">
    <property type="protein sequence ID" value="KAJ3053049.1"/>
    <property type="molecule type" value="Genomic_DNA"/>
</dbReference>
<dbReference type="Pfam" id="PF00501">
    <property type="entry name" value="AMP-binding"/>
    <property type="match status" value="1"/>
</dbReference>
<reference evidence="5" key="1">
    <citation type="submission" date="2020-05" db="EMBL/GenBank/DDBJ databases">
        <title>Phylogenomic resolution of chytrid fungi.</title>
        <authorList>
            <person name="Stajich J.E."/>
            <person name="Amses K."/>
            <person name="Simmons R."/>
            <person name="Seto K."/>
            <person name="Myers J."/>
            <person name="Bonds A."/>
            <person name="Quandt C.A."/>
            <person name="Barry K."/>
            <person name="Liu P."/>
            <person name="Grigoriev I."/>
            <person name="Longcore J.E."/>
            <person name="James T.Y."/>
        </authorList>
    </citation>
    <scope>NUCLEOTIDE SEQUENCE</scope>
    <source>
        <strain evidence="5">JEL0318</strain>
    </source>
</reference>
<dbReference type="PANTHER" id="PTHR43272">
    <property type="entry name" value="LONG-CHAIN-FATTY-ACID--COA LIGASE"/>
    <property type="match status" value="1"/>
</dbReference>
<protein>
    <submittedName>
        <fullName evidence="5">Long-chain-fatty-acid--CoA ligase 5</fullName>
    </submittedName>
</protein>
<dbReference type="GO" id="GO:0016020">
    <property type="term" value="C:membrane"/>
    <property type="evidence" value="ECO:0007669"/>
    <property type="project" value="TreeGrafter"/>
</dbReference>
<dbReference type="PANTHER" id="PTHR43272:SF33">
    <property type="entry name" value="AMP-BINDING DOMAIN-CONTAINING PROTEIN-RELATED"/>
    <property type="match status" value="1"/>
</dbReference>
<dbReference type="GO" id="GO:0004467">
    <property type="term" value="F:long-chain fatty acid-CoA ligase activity"/>
    <property type="evidence" value="ECO:0007669"/>
    <property type="project" value="TreeGrafter"/>
</dbReference>
<dbReference type="InterPro" id="IPR042099">
    <property type="entry name" value="ANL_N_sf"/>
</dbReference>
<evidence type="ECO:0000259" key="4">
    <source>
        <dbReference type="Pfam" id="PF00501"/>
    </source>
</evidence>
<keyword evidence="2" id="KW-0067">ATP-binding</keyword>
<comment type="caution">
    <text evidence="5">The sequence shown here is derived from an EMBL/GenBank/DDBJ whole genome shotgun (WGS) entry which is preliminary data.</text>
</comment>
<feature type="domain" description="AMP-dependent synthetase/ligase" evidence="4">
    <location>
        <begin position="89"/>
        <end position="388"/>
    </location>
</feature>
<evidence type="ECO:0000313" key="5">
    <source>
        <dbReference type="EMBL" id="KAJ3053049.1"/>
    </source>
</evidence>
<dbReference type="InterPro" id="IPR000873">
    <property type="entry name" value="AMP-dep_synth/lig_dom"/>
</dbReference>
<name>A0AAD5SFF7_9FUNG</name>
<evidence type="ECO:0000256" key="2">
    <source>
        <dbReference type="ARBA" id="ARBA00022840"/>
    </source>
</evidence>
<gene>
    <name evidence="5" type="primary">ACSL5</name>
    <name evidence="5" type="ORF">HK097_005181</name>
</gene>
<dbReference type="GO" id="GO:0005783">
    <property type="term" value="C:endoplasmic reticulum"/>
    <property type="evidence" value="ECO:0007669"/>
    <property type="project" value="TreeGrafter"/>
</dbReference>
<dbReference type="Proteomes" id="UP001212841">
    <property type="component" value="Unassembled WGS sequence"/>
</dbReference>
<feature type="region of interest" description="Disordered" evidence="3">
    <location>
        <begin position="46"/>
        <end position="73"/>
    </location>
</feature>
<keyword evidence="1" id="KW-0547">Nucleotide-binding</keyword>
<keyword evidence="6" id="KW-1185">Reference proteome</keyword>
<keyword evidence="5" id="KW-0436">Ligase</keyword>
<dbReference type="SUPFAM" id="SSF56801">
    <property type="entry name" value="Acetyl-CoA synthetase-like"/>
    <property type="match status" value="1"/>
</dbReference>
<evidence type="ECO:0000256" key="3">
    <source>
        <dbReference type="SAM" id="MobiDB-lite"/>
    </source>
</evidence>
<evidence type="ECO:0000313" key="6">
    <source>
        <dbReference type="Proteomes" id="UP001212841"/>
    </source>
</evidence>
<feature type="compositionally biased region" description="Polar residues" evidence="3">
    <location>
        <begin position="46"/>
        <end position="55"/>
    </location>
</feature>
<evidence type="ECO:0000256" key="1">
    <source>
        <dbReference type="ARBA" id="ARBA00022741"/>
    </source>
</evidence>
<dbReference type="AlphaFoldDB" id="A0AAD5SFF7"/>
<sequence length="427" mass="45782">MAALQALQVDTLSVLLVPAVVLLGVLVSQKNRAPDVHPALLRQQSEISRTRNSAESAVLRNRQTPHGRPLTSSYDKSLKTTYDAFWNIVKTQPQRDLLGYKVGNANAWLSAEVLGKRVENLGAGLLQSTGVQSLQHDVDPESKNMVGILLSNSAEWAIADYACVTYSLVSVPIPTKAETGTTSHILSYTALSAIITSTAFAEKLFDNKNAYSNLKYIVLADVTDIPEQLLQRAQALNLSLLTLKEVESAGQANPKPHVPPQPDDIFTISFSTDPKSNGAMIPHSGVASAGAGILSMLPPSVQIASEDRHLSHLPLSSMYERSVVHAAVSAGCQVAFYDGTNVLHELKVADPTVIFTSAEILSKLANKIKVDYAINPPVEKLFHSIAFALKSWALSGGRVSKSGKVKFVMVDGSSSSDALTYARTALG</sequence>
<proteinExistence type="predicted"/>
<organism evidence="5 6">
    <name type="scientific">Rhizophlyctis rosea</name>
    <dbReference type="NCBI Taxonomy" id="64517"/>
    <lineage>
        <taxon>Eukaryota</taxon>
        <taxon>Fungi</taxon>
        <taxon>Fungi incertae sedis</taxon>
        <taxon>Chytridiomycota</taxon>
        <taxon>Chytridiomycota incertae sedis</taxon>
        <taxon>Chytridiomycetes</taxon>
        <taxon>Rhizophlyctidales</taxon>
        <taxon>Rhizophlyctidaceae</taxon>
        <taxon>Rhizophlyctis</taxon>
    </lineage>
</organism>
<accession>A0AAD5SFF7</accession>
<dbReference type="GO" id="GO:0005524">
    <property type="term" value="F:ATP binding"/>
    <property type="evidence" value="ECO:0007669"/>
    <property type="project" value="UniProtKB-KW"/>
</dbReference>